<sequence>MLKAGVSEWRADKLSEILAWFAKGKYDAVTSDVESVLGRLPYSFNQFINEYKERF</sequence>
<dbReference type="AlphaFoldDB" id="E1YL34"/>
<accession>E1YL34</accession>
<gene>
    <name evidence="1" type="ORF">N47_E43290</name>
</gene>
<reference evidence="1" key="1">
    <citation type="journal article" date="2011" name="Environ. Microbiol.">
        <title>Genomic insights into the metabolic potential of the polycyclic aromatic hydrocarbon degrading sulfate-reducing Deltaproteobacterium N47.</title>
        <authorList>
            <person name="Bergmann F."/>
            <person name="Selesi D."/>
            <person name="Weinmaier T."/>
            <person name="Tischler P."/>
            <person name="Rattei T."/>
            <person name="Meckenstock R.U."/>
        </authorList>
    </citation>
    <scope>NUCLEOTIDE SEQUENCE</scope>
</reference>
<proteinExistence type="predicted"/>
<organism evidence="1">
    <name type="scientific">uncultured Desulfobacterium sp</name>
    <dbReference type="NCBI Taxonomy" id="201089"/>
    <lineage>
        <taxon>Bacteria</taxon>
        <taxon>Pseudomonadati</taxon>
        <taxon>Thermodesulfobacteriota</taxon>
        <taxon>Desulfobacteria</taxon>
        <taxon>Desulfobacterales</taxon>
        <taxon>Desulfobacteriaceae</taxon>
        <taxon>Desulfobacterium</taxon>
        <taxon>environmental samples</taxon>
    </lineage>
</organism>
<protein>
    <submittedName>
        <fullName evidence="1">Uncharacterized protein</fullName>
    </submittedName>
</protein>
<dbReference type="EMBL" id="FR695877">
    <property type="protein sequence ID" value="CBX30817.1"/>
    <property type="molecule type" value="Genomic_DNA"/>
</dbReference>
<name>E1YL34_9BACT</name>
<evidence type="ECO:0000313" key="1">
    <source>
        <dbReference type="EMBL" id="CBX30817.1"/>
    </source>
</evidence>